<dbReference type="PANTHER" id="PTHR11439:SF483">
    <property type="entry name" value="PEPTIDE SYNTHASE GLIP-LIKE, PUTATIVE (AFU_ORTHOLOGUE AFUA_3G12920)-RELATED"/>
    <property type="match status" value="1"/>
</dbReference>
<proteinExistence type="predicted"/>
<evidence type="ECO:0000313" key="1">
    <source>
        <dbReference type="EnsemblMetazoa" id="Aqu2.1.00987_001"/>
    </source>
</evidence>
<accession>A0A1X7SFX4</accession>
<sequence>MAVKRIFQYLRGTSHLGLLYNKSEDTSLVGYSDADWGGDVDNYRSTTGYIFQIGGVAVSWKSKRQDCVALSTAEAEYMALASTAQEAVWMRELNADMNNKPNGPTTIFEDNQSAISMAKNPQFHGRAKHIGIKYHFIREQVSTESVQIKYCRTEDMVADIFTKGLTHEKFERLRSLCGIHNQPASEKECGSMALADRQ</sequence>
<dbReference type="InParanoid" id="A0A1X7SFX4"/>
<dbReference type="CDD" id="cd09272">
    <property type="entry name" value="RNase_HI_RT_Ty1"/>
    <property type="match status" value="1"/>
</dbReference>
<dbReference type="eggNOG" id="KOG0017">
    <property type="taxonomic scope" value="Eukaryota"/>
</dbReference>
<name>A0A1X7SFX4_AMPQE</name>
<dbReference type="PANTHER" id="PTHR11439">
    <property type="entry name" value="GAG-POL-RELATED RETROTRANSPOSON"/>
    <property type="match status" value="1"/>
</dbReference>
<dbReference type="STRING" id="400682.A0A1X7SFX4"/>
<organism evidence="1">
    <name type="scientific">Amphimedon queenslandica</name>
    <name type="common">Sponge</name>
    <dbReference type="NCBI Taxonomy" id="400682"/>
    <lineage>
        <taxon>Eukaryota</taxon>
        <taxon>Metazoa</taxon>
        <taxon>Porifera</taxon>
        <taxon>Demospongiae</taxon>
        <taxon>Heteroscleromorpha</taxon>
        <taxon>Haplosclerida</taxon>
        <taxon>Niphatidae</taxon>
        <taxon>Amphimedon</taxon>
    </lineage>
</organism>
<reference evidence="1" key="1">
    <citation type="submission" date="2017-05" db="UniProtKB">
        <authorList>
            <consortium name="EnsemblMetazoa"/>
        </authorList>
    </citation>
    <scope>IDENTIFICATION</scope>
</reference>
<dbReference type="AlphaFoldDB" id="A0A1X7SFX4"/>
<dbReference type="EnsemblMetazoa" id="Aqu2.1.00987_001">
    <property type="protein sequence ID" value="Aqu2.1.00987_001"/>
    <property type="gene ID" value="Aqu2.1.00987"/>
</dbReference>
<protein>
    <recommendedName>
        <fullName evidence="2">Reverse transcriptase Ty1/copia-type domain-containing protein</fullName>
    </recommendedName>
</protein>
<evidence type="ECO:0008006" key="2">
    <source>
        <dbReference type="Google" id="ProtNLM"/>
    </source>
</evidence>